<dbReference type="RefSeq" id="WP_163815666.1">
    <property type="nucleotide sequence ID" value="NZ_JAAGOB010000001.1"/>
</dbReference>
<comment type="caution">
    <text evidence="1">The sequence shown here is derived from an EMBL/GenBank/DDBJ whole genome shotgun (WGS) entry which is preliminary data.</text>
</comment>
<keyword evidence="2" id="KW-1185">Reference proteome</keyword>
<dbReference type="GO" id="GO:0006355">
    <property type="term" value="P:regulation of DNA-templated transcription"/>
    <property type="evidence" value="ECO:0007669"/>
    <property type="project" value="InterPro"/>
</dbReference>
<dbReference type="AlphaFoldDB" id="A0A6N9YGX9"/>
<accession>A0A6N9YGX9</accession>
<name>A0A6N9YGX9_9ACTN</name>
<dbReference type="Proteomes" id="UP000469185">
    <property type="component" value="Unassembled WGS sequence"/>
</dbReference>
<sequence>MTDLLIRNIDEDDLRRIDANAERQGLSRSEYLKREVSRLAQIGARPATRVDLARSADLFADLADESVMEQAWS</sequence>
<dbReference type="Gene3D" id="1.10.1220.10">
    <property type="entry name" value="Met repressor-like"/>
    <property type="match status" value="1"/>
</dbReference>
<dbReference type="InterPro" id="IPR010985">
    <property type="entry name" value="Ribbon_hlx_hlx"/>
</dbReference>
<gene>
    <name evidence="1" type="ORF">G1H11_02540</name>
</gene>
<protein>
    <submittedName>
        <fullName evidence="1">Antitoxin</fullName>
    </submittedName>
</protein>
<dbReference type="EMBL" id="JAAGOB010000001">
    <property type="protein sequence ID" value="NED94180.1"/>
    <property type="molecule type" value="Genomic_DNA"/>
</dbReference>
<reference evidence="1 2" key="1">
    <citation type="submission" date="2020-02" db="EMBL/GenBank/DDBJ databases">
        <authorList>
            <person name="Li X.-J."/>
            <person name="Feng X.-M."/>
        </authorList>
    </citation>
    <scope>NUCLEOTIDE SEQUENCE [LARGE SCALE GENOMIC DNA]</scope>
    <source>
        <strain evidence="1 2">CGMCC 4.7225</strain>
    </source>
</reference>
<evidence type="ECO:0000313" key="2">
    <source>
        <dbReference type="Proteomes" id="UP000469185"/>
    </source>
</evidence>
<dbReference type="SUPFAM" id="SSF47598">
    <property type="entry name" value="Ribbon-helix-helix"/>
    <property type="match status" value="1"/>
</dbReference>
<organism evidence="1 2">
    <name type="scientific">Phytoactinopolyspora alkaliphila</name>
    <dbReference type="NCBI Taxonomy" id="1783498"/>
    <lineage>
        <taxon>Bacteria</taxon>
        <taxon>Bacillati</taxon>
        <taxon>Actinomycetota</taxon>
        <taxon>Actinomycetes</taxon>
        <taxon>Jiangellales</taxon>
        <taxon>Jiangellaceae</taxon>
        <taxon>Phytoactinopolyspora</taxon>
    </lineage>
</organism>
<evidence type="ECO:0000313" key="1">
    <source>
        <dbReference type="EMBL" id="NED94180.1"/>
    </source>
</evidence>
<proteinExistence type="predicted"/>
<dbReference type="InterPro" id="IPR013321">
    <property type="entry name" value="Arc_rbn_hlx_hlx"/>
</dbReference>